<dbReference type="NCBIfam" id="TIGR00500">
    <property type="entry name" value="met_pdase_I"/>
    <property type="match status" value="1"/>
</dbReference>
<dbReference type="Gene3D" id="3.90.230.10">
    <property type="entry name" value="Creatinase/methionine aminopeptidase superfamily"/>
    <property type="match status" value="1"/>
</dbReference>
<dbReference type="PANTHER" id="PTHR43330">
    <property type="entry name" value="METHIONINE AMINOPEPTIDASE"/>
    <property type="match status" value="1"/>
</dbReference>
<dbReference type="Pfam" id="PF00557">
    <property type="entry name" value="Peptidase_M24"/>
    <property type="match status" value="1"/>
</dbReference>
<reference evidence="10" key="1">
    <citation type="journal article" date="2019" name="Int. J. Syst. Evol. Microbiol.">
        <title>The Global Catalogue of Microorganisms (GCM) 10K type strain sequencing project: providing services to taxonomists for standard genome sequencing and annotation.</title>
        <authorList>
            <consortium name="The Broad Institute Genomics Platform"/>
            <consortium name="The Broad Institute Genome Sequencing Center for Infectious Disease"/>
            <person name="Wu L."/>
            <person name="Ma J."/>
        </authorList>
    </citation>
    <scope>NUCLEOTIDE SEQUENCE [LARGE SCALE GENOMIC DNA]</scope>
    <source>
        <strain evidence="10">KCTC 42730</strain>
    </source>
</reference>
<feature type="binding site" evidence="6">
    <location>
        <position position="236"/>
    </location>
    <ligand>
        <name>a divalent metal cation</name>
        <dbReference type="ChEBI" id="CHEBI:60240"/>
        <label>2</label>
        <note>catalytic</note>
    </ligand>
</feature>
<feature type="binding site" evidence="6">
    <location>
        <position position="179"/>
    </location>
    <ligand>
        <name>substrate</name>
    </ligand>
</feature>
<comment type="caution">
    <text evidence="9">The sequence shown here is derived from an EMBL/GenBank/DDBJ whole genome shotgun (WGS) entry which is preliminary data.</text>
</comment>
<evidence type="ECO:0000256" key="4">
    <source>
        <dbReference type="ARBA" id="ARBA00022723"/>
    </source>
</evidence>
<evidence type="ECO:0000256" key="3">
    <source>
        <dbReference type="ARBA" id="ARBA00022670"/>
    </source>
</evidence>
<dbReference type="Proteomes" id="UP001595453">
    <property type="component" value="Unassembled WGS sequence"/>
</dbReference>
<feature type="binding site" evidence="6">
    <location>
        <position position="80"/>
    </location>
    <ligand>
        <name>substrate</name>
    </ligand>
</feature>
<keyword evidence="3 6" id="KW-0645">Protease</keyword>
<proteinExistence type="inferred from homology"/>
<dbReference type="InterPro" id="IPR002467">
    <property type="entry name" value="Pept_M24A_MAP1"/>
</dbReference>
<dbReference type="EC" id="3.4.11.18" evidence="6 7"/>
<dbReference type="HAMAP" id="MF_01974">
    <property type="entry name" value="MetAP_1"/>
    <property type="match status" value="1"/>
</dbReference>
<comment type="catalytic activity">
    <reaction evidence="6 7">
        <text>Release of N-terminal amino acids, preferentially methionine, from peptides and arylamides.</text>
        <dbReference type="EC" id="3.4.11.18"/>
    </reaction>
</comment>
<evidence type="ECO:0000313" key="10">
    <source>
        <dbReference type="Proteomes" id="UP001595453"/>
    </source>
</evidence>
<feature type="binding site" evidence="6">
    <location>
        <position position="98"/>
    </location>
    <ligand>
        <name>a divalent metal cation</name>
        <dbReference type="ChEBI" id="CHEBI:60240"/>
        <label>1</label>
    </ligand>
</feature>
<dbReference type="GO" id="GO:0004239">
    <property type="term" value="F:initiator methionyl aminopeptidase activity"/>
    <property type="evidence" value="ECO:0007669"/>
    <property type="project" value="UniProtKB-EC"/>
</dbReference>
<evidence type="ECO:0000256" key="6">
    <source>
        <dbReference type="HAMAP-Rule" id="MF_01974"/>
    </source>
</evidence>
<evidence type="ECO:0000256" key="5">
    <source>
        <dbReference type="ARBA" id="ARBA00022801"/>
    </source>
</evidence>
<feature type="domain" description="Peptidase M24" evidence="8">
    <location>
        <begin position="13"/>
        <end position="243"/>
    </location>
</feature>
<comment type="function">
    <text evidence="1 6">Removes the N-terminal methionine from nascent proteins. The N-terminal methionine is often cleaved when the second residue in the primary sequence is small and uncharged (Met-Ala-, Cys, Gly, Pro, Ser, Thr, or Val). Requires deformylation of the N(alpha)-formylated initiator methionine before it can be hydrolyzed.</text>
</comment>
<dbReference type="PRINTS" id="PR00599">
    <property type="entry name" value="MAPEPTIDASE"/>
</dbReference>
<comment type="cofactor">
    <cofactor evidence="6">
        <name>Co(2+)</name>
        <dbReference type="ChEBI" id="CHEBI:48828"/>
    </cofactor>
    <cofactor evidence="6">
        <name>Zn(2+)</name>
        <dbReference type="ChEBI" id="CHEBI:29105"/>
    </cofactor>
    <cofactor evidence="6">
        <name>Mn(2+)</name>
        <dbReference type="ChEBI" id="CHEBI:29035"/>
    </cofactor>
    <cofactor evidence="6">
        <name>Fe(2+)</name>
        <dbReference type="ChEBI" id="CHEBI:29033"/>
    </cofactor>
    <text evidence="6">Binds 2 divalent metal cations per subunit. Has a high-affinity and a low affinity metal-binding site. The true nature of the physiological cofactor is under debate. The enzyme is active with cobalt, zinc, manganese or divalent iron ions. Most likely, methionine aminopeptidases function as mononuclear Fe(2+)-metalloproteases under physiological conditions, and the catalytically relevant metal-binding site has been assigned to the histidine-containing high-affinity site.</text>
</comment>
<organism evidence="9 10">
    <name type="scientific">Pseudoalteromonas fenneropenaei</name>
    <dbReference type="NCBI Taxonomy" id="1737459"/>
    <lineage>
        <taxon>Bacteria</taxon>
        <taxon>Pseudomonadati</taxon>
        <taxon>Pseudomonadota</taxon>
        <taxon>Gammaproteobacteria</taxon>
        <taxon>Alteromonadales</taxon>
        <taxon>Pseudoalteromonadaceae</taxon>
        <taxon>Pseudoalteromonas</taxon>
    </lineage>
</organism>
<dbReference type="SUPFAM" id="SSF55920">
    <property type="entry name" value="Creatinase/aminopeptidase"/>
    <property type="match status" value="1"/>
</dbReference>
<feature type="binding site" evidence="6">
    <location>
        <position position="236"/>
    </location>
    <ligand>
        <name>a divalent metal cation</name>
        <dbReference type="ChEBI" id="CHEBI:60240"/>
        <label>1</label>
    </ligand>
</feature>
<name>A0ABV7CFP5_9GAMM</name>
<keyword evidence="5 6" id="KW-0378">Hydrolase</keyword>
<dbReference type="EMBL" id="JBHRSD010000002">
    <property type="protein sequence ID" value="MFC3031403.1"/>
    <property type="molecule type" value="Genomic_DNA"/>
</dbReference>
<dbReference type="PROSITE" id="PS00680">
    <property type="entry name" value="MAP_1"/>
    <property type="match status" value="1"/>
</dbReference>
<protein>
    <recommendedName>
        <fullName evidence="6 7">Methionine aminopeptidase</fullName>
        <shortName evidence="6">MAP</shortName>
        <shortName evidence="6">MetAP</shortName>
        <ecNumber evidence="6 7">3.4.11.18</ecNumber>
    </recommendedName>
    <alternativeName>
        <fullName evidence="6">Peptidase M</fullName>
    </alternativeName>
</protein>
<evidence type="ECO:0000256" key="1">
    <source>
        <dbReference type="ARBA" id="ARBA00002521"/>
    </source>
</evidence>
<evidence type="ECO:0000256" key="7">
    <source>
        <dbReference type="RuleBase" id="RU003653"/>
    </source>
</evidence>
<sequence>MSKVILKSKEEADKMRVAGQKLADVFLMLNDLVKPGLSTMAINDQVEQYIRDQLNARPASKGQYDYPYALNASPNAVICHGMPSEKFILSDSDIINLDITLEFDGFIADSSKMFVMTQAPLAAQQLVAATNEALWRAIAQVKPGNRMGDIGYAIQSFAESRGYSVVRDYCGHGIGREMHESPEVLHYGNKDTGLKLKPGMTFTIEPMINQGTYRGKTLNDGWTVVTQDRKLSAQAEHTLLVTENGVEILTLRAEEQHLPALYLR</sequence>
<dbReference type="RefSeq" id="WP_377120593.1">
    <property type="nucleotide sequence ID" value="NZ_JBHRSD010000002.1"/>
</dbReference>
<dbReference type="CDD" id="cd01086">
    <property type="entry name" value="MetAP1"/>
    <property type="match status" value="1"/>
</dbReference>
<dbReference type="InterPro" id="IPR036005">
    <property type="entry name" value="Creatinase/aminopeptidase-like"/>
</dbReference>
<evidence type="ECO:0000256" key="2">
    <source>
        <dbReference type="ARBA" id="ARBA00022438"/>
    </source>
</evidence>
<evidence type="ECO:0000313" key="9">
    <source>
        <dbReference type="EMBL" id="MFC3031403.1"/>
    </source>
</evidence>
<feature type="binding site" evidence="6">
    <location>
        <position position="205"/>
    </location>
    <ligand>
        <name>a divalent metal cation</name>
        <dbReference type="ChEBI" id="CHEBI:60240"/>
        <label>2</label>
        <note>catalytic</note>
    </ligand>
</feature>
<keyword evidence="4 6" id="KW-0479">Metal-binding</keyword>
<feature type="binding site" evidence="6">
    <location>
        <position position="172"/>
    </location>
    <ligand>
        <name>a divalent metal cation</name>
        <dbReference type="ChEBI" id="CHEBI:60240"/>
        <label>2</label>
        <note>catalytic</note>
    </ligand>
</feature>
<evidence type="ECO:0000259" key="8">
    <source>
        <dbReference type="Pfam" id="PF00557"/>
    </source>
</evidence>
<gene>
    <name evidence="6 9" type="primary">map</name>
    <name evidence="9" type="ORF">ACFOEE_02525</name>
</gene>
<comment type="similarity">
    <text evidence="6">Belongs to the peptidase M24A family. Methionine aminopeptidase type 1 subfamily.</text>
</comment>
<feature type="binding site" evidence="6">
    <location>
        <position position="109"/>
    </location>
    <ligand>
        <name>a divalent metal cation</name>
        <dbReference type="ChEBI" id="CHEBI:60240"/>
        <label>2</label>
        <note>catalytic</note>
    </ligand>
</feature>
<dbReference type="PANTHER" id="PTHR43330:SF27">
    <property type="entry name" value="METHIONINE AMINOPEPTIDASE"/>
    <property type="match status" value="1"/>
</dbReference>
<keyword evidence="2 6" id="KW-0031">Aminopeptidase</keyword>
<comment type="subunit">
    <text evidence="6">Monomer.</text>
</comment>
<keyword evidence="10" id="KW-1185">Reference proteome</keyword>
<accession>A0ABV7CFP5</accession>
<feature type="binding site" evidence="6">
    <location>
        <position position="109"/>
    </location>
    <ligand>
        <name>a divalent metal cation</name>
        <dbReference type="ChEBI" id="CHEBI:60240"/>
        <label>1</label>
    </ligand>
</feature>
<dbReference type="InterPro" id="IPR001714">
    <property type="entry name" value="Pept_M24_MAP"/>
</dbReference>
<dbReference type="InterPro" id="IPR000994">
    <property type="entry name" value="Pept_M24"/>
</dbReference>